<dbReference type="InterPro" id="IPR007052">
    <property type="entry name" value="CS_dom"/>
</dbReference>
<dbReference type="GO" id="GO:0005634">
    <property type="term" value="C:nucleus"/>
    <property type="evidence" value="ECO:0007669"/>
    <property type="project" value="TreeGrafter"/>
</dbReference>
<dbReference type="EMBL" id="GG663749">
    <property type="protein sequence ID" value="EEH52075.1"/>
    <property type="molecule type" value="Genomic_DNA"/>
</dbReference>
<feature type="domain" description="CS" evidence="2">
    <location>
        <begin position="5"/>
        <end position="112"/>
    </location>
</feature>
<evidence type="ECO:0000259" key="2">
    <source>
        <dbReference type="PROSITE" id="PS51203"/>
    </source>
</evidence>
<dbReference type="OrthoDB" id="1564555at2759"/>
<dbReference type="KEGG" id="mpp:MICPUCDRAFT_53613"/>
<dbReference type="SUPFAM" id="SSF49764">
    <property type="entry name" value="HSP20-like chaperones"/>
    <property type="match status" value="2"/>
</dbReference>
<dbReference type="GO" id="GO:0051131">
    <property type="term" value="P:chaperone-mediated protein complex assembly"/>
    <property type="evidence" value="ECO:0007669"/>
    <property type="project" value="TreeGrafter"/>
</dbReference>
<dbReference type="STRING" id="564608.C1N7A3"/>
<dbReference type="CDD" id="cd06465">
    <property type="entry name" value="p23_hB-ind1_like"/>
    <property type="match status" value="1"/>
</dbReference>
<dbReference type="GO" id="GO:0005829">
    <property type="term" value="C:cytosol"/>
    <property type="evidence" value="ECO:0007669"/>
    <property type="project" value="TreeGrafter"/>
</dbReference>
<dbReference type="Proteomes" id="UP000001876">
    <property type="component" value="Unassembled WGS sequence"/>
</dbReference>
<evidence type="ECO:0000256" key="1">
    <source>
        <dbReference type="ARBA" id="ARBA00025733"/>
    </source>
</evidence>
<accession>C1N7A3</accession>
<dbReference type="RefSeq" id="XP_003063702.1">
    <property type="nucleotide sequence ID" value="XM_003063656.1"/>
</dbReference>
<keyword evidence="4" id="KW-1185">Reference proteome</keyword>
<name>C1N7A3_MICPC</name>
<sequence length="235" mass="26585">MTVTTRTPVVLWAQRKDRLFLTIDLHDATAPVVELSDDGVLKMTTTAGAPGVEGRHEYHLELEFLHPIDAKASKISVAPRQIVVMVMKTEEVGRRPLDDSFVRSFVVFPSLLFSFLSASVLDVRRSVSDRELALSFRPYRPHSGPHWPRLLKANGKFPHVKTDFDKWVDEDEEDELDRGATRATEALFLKNFFFASPAARRRGRRARVVVVVAKLFYLSSAPPLPSLFNQTPRST</sequence>
<dbReference type="AlphaFoldDB" id="C1N7A3"/>
<dbReference type="InterPro" id="IPR008978">
    <property type="entry name" value="HSP20-like_chaperone"/>
</dbReference>
<dbReference type="PANTHER" id="PTHR22932:SF1">
    <property type="entry name" value="CO-CHAPERONE PROTEIN DAF-41"/>
    <property type="match status" value="1"/>
</dbReference>
<evidence type="ECO:0000313" key="3">
    <source>
        <dbReference type="EMBL" id="EEH52075.1"/>
    </source>
</evidence>
<dbReference type="GO" id="GO:0051087">
    <property type="term" value="F:protein-folding chaperone binding"/>
    <property type="evidence" value="ECO:0007669"/>
    <property type="project" value="TreeGrafter"/>
</dbReference>
<dbReference type="PROSITE" id="PS51203">
    <property type="entry name" value="CS"/>
    <property type="match status" value="1"/>
</dbReference>
<dbReference type="GO" id="GO:0006457">
    <property type="term" value="P:protein folding"/>
    <property type="evidence" value="ECO:0007669"/>
    <property type="project" value="TreeGrafter"/>
</dbReference>
<dbReference type="PANTHER" id="PTHR22932">
    <property type="entry name" value="TELOMERASE-BINDING PROTEIN P23 HSP90 CO-CHAPERONE"/>
    <property type="match status" value="1"/>
</dbReference>
<dbReference type="Gene3D" id="2.60.40.790">
    <property type="match status" value="2"/>
</dbReference>
<dbReference type="InterPro" id="IPR045250">
    <property type="entry name" value="p23-like"/>
</dbReference>
<evidence type="ECO:0000313" key="4">
    <source>
        <dbReference type="Proteomes" id="UP000001876"/>
    </source>
</evidence>
<organism evidence="4">
    <name type="scientific">Micromonas pusilla (strain CCMP1545)</name>
    <name type="common">Picoplanktonic green alga</name>
    <dbReference type="NCBI Taxonomy" id="564608"/>
    <lineage>
        <taxon>Eukaryota</taxon>
        <taxon>Viridiplantae</taxon>
        <taxon>Chlorophyta</taxon>
        <taxon>Mamiellophyceae</taxon>
        <taxon>Mamiellales</taxon>
        <taxon>Mamiellaceae</taxon>
        <taxon>Micromonas</taxon>
    </lineage>
</organism>
<gene>
    <name evidence="3" type="ORF">MICPUCDRAFT_53613</name>
</gene>
<proteinExistence type="inferred from homology"/>
<dbReference type="GeneID" id="9689304"/>
<comment type="similarity">
    <text evidence="1">Belongs to the p23/wos2 family.</text>
</comment>
<reference evidence="3 4" key="1">
    <citation type="journal article" date="2009" name="Science">
        <title>Green evolution and dynamic adaptations revealed by genomes of the marine picoeukaryotes Micromonas.</title>
        <authorList>
            <person name="Worden A.Z."/>
            <person name="Lee J.H."/>
            <person name="Mock T."/>
            <person name="Rouze P."/>
            <person name="Simmons M.P."/>
            <person name="Aerts A.L."/>
            <person name="Allen A.E."/>
            <person name="Cuvelier M.L."/>
            <person name="Derelle E."/>
            <person name="Everett M.V."/>
            <person name="Foulon E."/>
            <person name="Grimwood J."/>
            <person name="Gundlach H."/>
            <person name="Henrissat B."/>
            <person name="Napoli C."/>
            <person name="McDonald S.M."/>
            <person name="Parker M.S."/>
            <person name="Rombauts S."/>
            <person name="Salamov A."/>
            <person name="Von Dassow P."/>
            <person name="Badger J.H."/>
            <person name="Coutinho P.M."/>
            <person name="Demir E."/>
            <person name="Dubchak I."/>
            <person name="Gentemann C."/>
            <person name="Eikrem W."/>
            <person name="Gready J.E."/>
            <person name="John U."/>
            <person name="Lanier W."/>
            <person name="Lindquist E.A."/>
            <person name="Lucas S."/>
            <person name="Mayer K.F."/>
            <person name="Moreau H."/>
            <person name="Not F."/>
            <person name="Otillar R."/>
            <person name="Panaud O."/>
            <person name="Pangilinan J."/>
            <person name="Paulsen I."/>
            <person name="Piegu B."/>
            <person name="Poliakov A."/>
            <person name="Robbens S."/>
            <person name="Schmutz J."/>
            <person name="Toulza E."/>
            <person name="Wyss T."/>
            <person name="Zelensky A."/>
            <person name="Zhou K."/>
            <person name="Armbrust E.V."/>
            <person name="Bhattacharya D."/>
            <person name="Goodenough U.W."/>
            <person name="Van de Peer Y."/>
            <person name="Grigoriev I.V."/>
        </authorList>
    </citation>
    <scope>NUCLEOTIDE SEQUENCE [LARGE SCALE GENOMIC DNA]</scope>
    <source>
        <strain evidence="3 4">CCMP1545</strain>
    </source>
</reference>
<protein>
    <submittedName>
        <fullName evidence="3">Predicted protein</fullName>
    </submittedName>
</protein>
<dbReference type="GO" id="GO:0051879">
    <property type="term" value="F:Hsp90 protein binding"/>
    <property type="evidence" value="ECO:0007669"/>
    <property type="project" value="InterPro"/>
</dbReference>